<evidence type="ECO:0000256" key="3">
    <source>
        <dbReference type="ARBA" id="ARBA00022989"/>
    </source>
</evidence>
<evidence type="ECO:0000256" key="4">
    <source>
        <dbReference type="ARBA" id="ARBA00023136"/>
    </source>
</evidence>
<dbReference type="InterPro" id="IPR050382">
    <property type="entry name" value="MFS_Na/Anion_cotransporter"/>
</dbReference>
<accession>U4USR3</accession>
<dbReference type="InterPro" id="IPR011701">
    <property type="entry name" value="MFS"/>
</dbReference>
<evidence type="ECO:0000313" key="8">
    <source>
        <dbReference type="EMBL" id="ERL96152.1"/>
    </source>
</evidence>
<evidence type="ECO:0000256" key="1">
    <source>
        <dbReference type="ARBA" id="ARBA00004141"/>
    </source>
</evidence>
<keyword evidence="3 5" id="KW-1133">Transmembrane helix</keyword>
<keyword evidence="4 5" id="KW-0472">Membrane</keyword>
<dbReference type="Proteomes" id="UP000030742">
    <property type="component" value="Unassembled WGS sequence"/>
</dbReference>
<dbReference type="InterPro" id="IPR036259">
    <property type="entry name" value="MFS_trans_sf"/>
</dbReference>
<dbReference type="InterPro" id="IPR020846">
    <property type="entry name" value="MFS_dom"/>
</dbReference>
<dbReference type="GO" id="GO:0016020">
    <property type="term" value="C:membrane"/>
    <property type="evidence" value="ECO:0007669"/>
    <property type="project" value="UniProtKB-SubCell"/>
</dbReference>
<dbReference type="STRING" id="77166.U4USR3"/>
<feature type="transmembrane region" description="Helical" evidence="5">
    <location>
        <begin position="180"/>
        <end position="202"/>
    </location>
</feature>
<evidence type="ECO:0000313" key="9">
    <source>
        <dbReference type="Proteomes" id="UP000030742"/>
    </source>
</evidence>
<reference evidence="8 9" key="1">
    <citation type="journal article" date="2013" name="Genome Biol.">
        <title>Draft genome of the mountain pine beetle, Dendroctonus ponderosae Hopkins, a major forest pest.</title>
        <authorList>
            <person name="Keeling C.I."/>
            <person name="Yuen M.M."/>
            <person name="Liao N.Y."/>
            <person name="Docking T.R."/>
            <person name="Chan S.K."/>
            <person name="Taylor G.A."/>
            <person name="Palmquist D.L."/>
            <person name="Jackman S.D."/>
            <person name="Nguyen A."/>
            <person name="Li M."/>
            <person name="Henderson H."/>
            <person name="Janes J.K."/>
            <person name="Zhao Y."/>
            <person name="Pandoh P."/>
            <person name="Moore R."/>
            <person name="Sperling F.A."/>
            <person name="Huber D.P."/>
            <person name="Birol I."/>
            <person name="Jones S.J."/>
            <person name="Bohlmann J."/>
        </authorList>
    </citation>
    <scope>NUCLEOTIDE SEQUENCE</scope>
</reference>
<dbReference type="EMBL" id="KI210066">
    <property type="protein sequence ID" value="ERL96152.1"/>
    <property type="molecule type" value="Genomic_DNA"/>
</dbReference>
<proteinExistence type="predicted"/>
<dbReference type="GO" id="GO:0022857">
    <property type="term" value="F:transmembrane transporter activity"/>
    <property type="evidence" value="ECO:0007669"/>
    <property type="project" value="InterPro"/>
</dbReference>
<dbReference type="PROSITE" id="PS50850">
    <property type="entry name" value="MFS"/>
    <property type="match status" value="1"/>
</dbReference>
<gene>
    <name evidence="8" type="ORF">D910_01188</name>
    <name evidence="7" type="ORF">D910_05023</name>
</gene>
<dbReference type="EMBL" id="KB631984">
    <property type="protein sequence ID" value="ERL87632.1"/>
    <property type="molecule type" value="Genomic_DNA"/>
</dbReference>
<organism evidence="8 9">
    <name type="scientific">Dendroctonus ponderosae</name>
    <name type="common">Mountain pine beetle</name>
    <dbReference type="NCBI Taxonomy" id="77166"/>
    <lineage>
        <taxon>Eukaryota</taxon>
        <taxon>Metazoa</taxon>
        <taxon>Ecdysozoa</taxon>
        <taxon>Arthropoda</taxon>
        <taxon>Hexapoda</taxon>
        <taxon>Insecta</taxon>
        <taxon>Pterygota</taxon>
        <taxon>Neoptera</taxon>
        <taxon>Endopterygota</taxon>
        <taxon>Coleoptera</taxon>
        <taxon>Polyphaga</taxon>
        <taxon>Cucujiformia</taxon>
        <taxon>Curculionidae</taxon>
        <taxon>Scolytinae</taxon>
        <taxon>Dendroctonus</taxon>
    </lineage>
</organism>
<dbReference type="PANTHER" id="PTHR11662:SF247">
    <property type="entry name" value="MAJOR FACILITATOR SUPERFAMILY (MFS) PROFILE DOMAIN-CONTAINING PROTEIN-RELATED"/>
    <property type="match status" value="1"/>
</dbReference>
<dbReference type="GO" id="GO:0006820">
    <property type="term" value="P:monoatomic anion transport"/>
    <property type="evidence" value="ECO:0007669"/>
    <property type="project" value="TreeGrafter"/>
</dbReference>
<dbReference type="AlphaFoldDB" id="U4USR3"/>
<dbReference type="PANTHER" id="PTHR11662">
    <property type="entry name" value="SOLUTE CARRIER FAMILY 17"/>
    <property type="match status" value="1"/>
</dbReference>
<feature type="transmembrane region" description="Helical" evidence="5">
    <location>
        <begin position="86"/>
        <end position="108"/>
    </location>
</feature>
<dbReference type="Gene3D" id="1.20.1250.20">
    <property type="entry name" value="MFS general substrate transporter like domains"/>
    <property type="match status" value="1"/>
</dbReference>
<dbReference type="OrthoDB" id="2985014at2759"/>
<evidence type="ECO:0000256" key="2">
    <source>
        <dbReference type="ARBA" id="ARBA00022692"/>
    </source>
</evidence>
<keyword evidence="2 5" id="KW-0812">Transmembrane</keyword>
<dbReference type="Pfam" id="PF07690">
    <property type="entry name" value="MFS_1"/>
    <property type="match status" value="1"/>
</dbReference>
<comment type="subcellular location">
    <subcellularLocation>
        <location evidence="1">Membrane</location>
        <topology evidence="1">Multi-pass membrane protein</topology>
    </subcellularLocation>
</comment>
<feature type="transmembrane region" description="Helical" evidence="5">
    <location>
        <begin position="208"/>
        <end position="228"/>
    </location>
</feature>
<evidence type="ECO:0000256" key="5">
    <source>
        <dbReference type="SAM" id="Phobius"/>
    </source>
</evidence>
<feature type="non-terminal residue" evidence="8">
    <location>
        <position position="319"/>
    </location>
</feature>
<evidence type="ECO:0000259" key="6">
    <source>
        <dbReference type="PROSITE" id="PS50850"/>
    </source>
</evidence>
<feature type="transmembrane region" description="Helical" evidence="5">
    <location>
        <begin position="148"/>
        <end position="168"/>
    </location>
</feature>
<feature type="domain" description="Major facilitator superfamily (MFS) profile" evidence="6">
    <location>
        <begin position="47"/>
        <end position="319"/>
    </location>
</feature>
<dbReference type="SUPFAM" id="SSF103473">
    <property type="entry name" value="MFS general substrate transporter"/>
    <property type="match status" value="1"/>
</dbReference>
<sequence>MLSLGMANAYVMRTNMSVAIVAMVNHTAIAIDDAAATDNVAVSECGVTIDKNSVSFLFSRGFTLLYQEDSLTSPEADGQFVWQTDIQAYVLSAFFYGYVLTQIPAGILGKKYGNIRFLGIGMLINSVFGLLVPIAAEMGLGWLLTVRFIQGLGEGPIVPCSHALLAKWIPPNERSRMGSFVYAGAQLGTVISLPLSGLLSVSQWGWPAIFYVFGAVGTVWCITFLIFVKEDPESHLTMDPVEREYIQKSLGTIVGNTVSTLYNVMAVKSKTPPTPWLDIAKSLPFWAILLAHMGYNYGYETLMTELPTYMKQVLHFSIK</sequence>
<name>U4USR3_DENPD</name>
<evidence type="ECO:0000313" key="7">
    <source>
        <dbReference type="EMBL" id="ERL87632.1"/>
    </source>
</evidence>
<feature type="transmembrane region" description="Helical" evidence="5">
    <location>
        <begin position="115"/>
        <end position="136"/>
    </location>
</feature>
<protein>
    <recommendedName>
        <fullName evidence="6">Major facilitator superfamily (MFS) profile domain-containing protein</fullName>
    </recommendedName>
</protein>